<accession>A0AAV5DVW8</accession>
<protein>
    <recommendedName>
        <fullName evidence="1">DUF6598 domain-containing protein</fullName>
    </recommendedName>
</protein>
<evidence type="ECO:0000313" key="2">
    <source>
        <dbReference type="EMBL" id="GJN15209.1"/>
    </source>
</evidence>
<feature type="domain" description="DUF6598" evidence="1">
    <location>
        <begin position="5"/>
        <end position="125"/>
    </location>
</feature>
<name>A0AAV5DVW8_ELECO</name>
<dbReference type="EMBL" id="BQKI01000071">
    <property type="protein sequence ID" value="GJN15209.1"/>
    <property type="molecule type" value="Genomic_DNA"/>
</dbReference>
<dbReference type="Proteomes" id="UP001054889">
    <property type="component" value="Unassembled WGS sequence"/>
</dbReference>
<evidence type="ECO:0000259" key="1">
    <source>
        <dbReference type="Pfam" id="PF20241"/>
    </source>
</evidence>
<reference evidence="2" key="2">
    <citation type="submission" date="2021-12" db="EMBL/GenBank/DDBJ databases">
        <title>Resequencing data analysis of finger millet.</title>
        <authorList>
            <person name="Hatakeyama M."/>
            <person name="Aluri S."/>
            <person name="Balachadran M.T."/>
            <person name="Sivarajan S.R."/>
            <person name="Poveda L."/>
            <person name="Shimizu-Inatsugi R."/>
            <person name="Schlapbach R."/>
            <person name="Sreeman S.M."/>
            <person name="Shimizu K.K."/>
        </authorList>
    </citation>
    <scope>NUCLEOTIDE SEQUENCE</scope>
</reference>
<keyword evidence="3" id="KW-1185">Reference proteome</keyword>
<reference evidence="2" key="1">
    <citation type="journal article" date="2018" name="DNA Res.">
        <title>Multiple hybrid de novo genome assembly of finger millet, an orphan allotetraploid crop.</title>
        <authorList>
            <person name="Hatakeyama M."/>
            <person name="Aluri S."/>
            <person name="Balachadran M.T."/>
            <person name="Sivarajan S.R."/>
            <person name="Patrignani A."/>
            <person name="Gruter S."/>
            <person name="Poveda L."/>
            <person name="Shimizu-Inatsugi R."/>
            <person name="Baeten J."/>
            <person name="Francoijs K.J."/>
            <person name="Nataraja K.N."/>
            <person name="Reddy Y.A.N."/>
            <person name="Phadnis S."/>
            <person name="Ravikumar R.L."/>
            <person name="Schlapbach R."/>
            <person name="Sreeman S.M."/>
            <person name="Shimizu K.K."/>
        </authorList>
    </citation>
    <scope>NUCLEOTIDE SEQUENCE</scope>
</reference>
<dbReference type="PANTHER" id="PTHR33065:SF186">
    <property type="entry name" value="OS08G0134900 PROTEIN"/>
    <property type="match status" value="1"/>
</dbReference>
<evidence type="ECO:0000313" key="3">
    <source>
        <dbReference type="Proteomes" id="UP001054889"/>
    </source>
</evidence>
<comment type="caution">
    <text evidence="2">The sequence shown here is derived from an EMBL/GenBank/DDBJ whole genome shotgun (WGS) entry which is preliminary data.</text>
</comment>
<organism evidence="2 3">
    <name type="scientific">Eleusine coracana subsp. coracana</name>
    <dbReference type="NCBI Taxonomy" id="191504"/>
    <lineage>
        <taxon>Eukaryota</taxon>
        <taxon>Viridiplantae</taxon>
        <taxon>Streptophyta</taxon>
        <taxon>Embryophyta</taxon>
        <taxon>Tracheophyta</taxon>
        <taxon>Spermatophyta</taxon>
        <taxon>Magnoliopsida</taxon>
        <taxon>Liliopsida</taxon>
        <taxon>Poales</taxon>
        <taxon>Poaceae</taxon>
        <taxon>PACMAD clade</taxon>
        <taxon>Chloridoideae</taxon>
        <taxon>Cynodonteae</taxon>
        <taxon>Eleusininae</taxon>
        <taxon>Eleusine</taxon>
    </lineage>
</organism>
<dbReference type="InterPro" id="IPR046533">
    <property type="entry name" value="DUF6598"/>
</dbReference>
<dbReference type="AlphaFoldDB" id="A0AAV5DVW8"/>
<gene>
    <name evidence="2" type="primary">gb02103</name>
    <name evidence="2" type="ORF">PR202_gb02103</name>
</gene>
<proteinExistence type="predicted"/>
<sequence length="149" mass="16573">MDWLVTSWLSTVEFVYAPVQYAVEATVAVNILKGPRNLTGKVTAWTTRNSKSKIILYDNEAAGTVTEVVDAGSVALSRRAVAVSLGEELVLHICVCVGCGVKLKLGQQDDKRIVSIGSYKLQVKVTWTSNLDPRRKRVFKNFERIMLSW</sequence>
<dbReference type="PANTHER" id="PTHR33065">
    <property type="entry name" value="OS07G0486400 PROTEIN"/>
    <property type="match status" value="1"/>
</dbReference>
<dbReference type="Pfam" id="PF20241">
    <property type="entry name" value="DUF6598"/>
    <property type="match status" value="1"/>
</dbReference>